<evidence type="ECO:0000313" key="8">
    <source>
        <dbReference type="Proteomes" id="UP000032680"/>
    </source>
</evidence>
<dbReference type="Gene3D" id="2.40.30.170">
    <property type="match status" value="1"/>
</dbReference>
<organism evidence="7 8">
    <name type="scientific">Acidisphaera rubrifaciens HS-AP3</name>
    <dbReference type="NCBI Taxonomy" id="1231350"/>
    <lineage>
        <taxon>Bacteria</taxon>
        <taxon>Pseudomonadati</taxon>
        <taxon>Pseudomonadota</taxon>
        <taxon>Alphaproteobacteria</taxon>
        <taxon>Acetobacterales</taxon>
        <taxon>Acetobacteraceae</taxon>
        <taxon>Acidisphaera</taxon>
    </lineage>
</organism>
<feature type="domain" description="AprE-like beta-barrel" evidence="6">
    <location>
        <begin position="189"/>
        <end position="240"/>
    </location>
</feature>
<dbReference type="InterPro" id="IPR058982">
    <property type="entry name" value="Beta-barrel_AprE"/>
</dbReference>
<evidence type="ECO:0000256" key="3">
    <source>
        <dbReference type="ARBA" id="ARBA00022989"/>
    </source>
</evidence>
<comment type="caution">
    <text evidence="7">The sequence shown here is derived from an EMBL/GenBank/DDBJ whole genome shotgun (WGS) entry which is preliminary data.</text>
</comment>
<dbReference type="InterPro" id="IPR050739">
    <property type="entry name" value="MFP"/>
</dbReference>
<dbReference type="PANTHER" id="PTHR30386">
    <property type="entry name" value="MEMBRANE FUSION SUBUNIT OF EMRAB-TOLC MULTIDRUG EFFLUX PUMP"/>
    <property type="match status" value="1"/>
</dbReference>
<evidence type="ECO:0000256" key="1">
    <source>
        <dbReference type="ARBA" id="ARBA00004167"/>
    </source>
</evidence>
<name>A0A0D6P3S8_9PROT</name>
<evidence type="ECO:0000256" key="5">
    <source>
        <dbReference type="SAM" id="MobiDB-lite"/>
    </source>
</evidence>
<keyword evidence="4" id="KW-0472">Membrane</keyword>
<dbReference type="GO" id="GO:0016020">
    <property type="term" value="C:membrane"/>
    <property type="evidence" value="ECO:0007669"/>
    <property type="project" value="UniProtKB-SubCell"/>
</dbReference>
<evidence type="ECO:0000256" key="2">
    <source>
        <dbReference type="ARBA" id="ARBA00022692"/>
    </source>
</evidence>
<reference evidence="7 8" key="1">
    <citation type="submission" date="2012-11" db="EMBL/GenBank/DDBJ databases">
        <title>Whole genome sequence of Acidisphaera rubrifaciens HS-AP3.</title>
        <authorList>
            <person name="Azuma Y."/>
            <person name="Higashiura N."/>
            <person name="Hirakawa H."/>
            <person name="Matsushita K."/>
        </authorList>
    </citation>
    <scope>NUCLEOTIDE SEQUENCE [LARGE SCALE GENOMIC DNA]</scope>
    <source>
        <strain evidence="7 8">HS-AP3</strain>
    </source>
</reference>
<dbReference type="EMBL" id="BANB01000090">
    <property type="protein sequence ID" value="GAN76415.1"/>
    <property type="molecule type" value="Genomic_DNA"/>
</dbReference>
<proteinExistence type="predicted"/>
<dbReference type="AlphaFoldDB" id="A0A0D6P3S8"/>
<comment type="subcellular location">
    <subcellularLocation>
        <location evidence="1">Membrane</location>
        <topology evidence="1">Single-pass membrane protein</topology>
    </subcellularLocation>
</comment>
<accession>A0A0D6P3S8</accession>
<dbReference type="PANTHER" id="PTHR30386:SF26">
    <property type="entry name" value="TRANSPORT PROTEIN COMB"/>
    <property type="match status" value="1"/>
</dbReference>
<protein>
    <submittedName>
        <fullName evidence="7">Type I secretion membrane fusion protein</fullName>
    </submittedName>
</protein>
<sequence length="309" mass="33999">MSGFDNMAVMNNKWGICGVTSSLYALYKYSAKQQKKKMAKGALTPTMMLAEMKLFLRTLQADGRQDLIGDIESFTQSFGGEYEHFTVNDYINRINYAAVMVDAVSAPGSKKEKAAQEAVADRDFSIALPPEAVVYYLRNVCGFGQARVVDVGAKDRELLVGLYRDEGNNMGIYGGLKHYVYYYNGGPVLIEARVKNRDIGFIRAGQAVEVKVETFPFTRYGLLTGTVRDVSRDAVPASAKQARQDGKDGQQVEDGDAPEADPSDYVVHVALVQTAMVVDGRTQPITPGMAVTAEIKIGRRRFTSYLVSH</sequence>
<feature type="region of interest" description="Disordered" evidence="5">
    <location>
        <begin position="234"/>
        <end position="261"/>
    </location>
</feature>
<gene>
    <name evidence="7" type="ORF">Asru_0090_15</name>
</gene>
<dbReference type="Proteomes" id="UP000032680">
    <property type="component" value="Unassembled WGS sequence"/>
</dbReference>
<evidence type="ECO:0000313" key="7">
    <source>
        <dbReference type="EMBL" id="GAN76415.1"/>
    </source>
</evidence>
<dbReference type="Pfam" id="PF26002">
    <property type="entry name" value="Beta-barrel_AprE"/>
    <property type="match status" value="1"/>
</dbReference>
<dbReference type="PRINTS" id="PR01490">
    <property type="entry name" value="RTXTOXIND"/>
</dbReference>
<feature type="compositionally biased region" description="Acidic residues" evidence="5">
    <location>
        <begin position="251"/>
        <end position="261"/>
    </location>
</feature>
<evidence type="ECO:0000256" key="4">
    <source>
        <dbReference type="ARBA" id="ARBA00023136"/>
    </source>
</evidence>
<keyword evidence="2" id="KW-0812">Transmembrane</keyword>
<keyword evidence="8" id="KW-1185">Reference proteome</keyword>
<evidence type="ECO:0000259" key="6">
    <source>
        <dbReference type="Pfam" id="PF26002"/>
    </source>
</evidence>
<keyword evidence="3" id="KW-1133">Transmembrane helix</keyword>